<dbReference type="PANTHER" id="PTHR21041:SF9">
    <property type="entry name" value="DENDRITIC CELL-SPECIFIC TRANSMEMBRANE PROTEIN-LIKE DOMAIN-CONTAINING PROTEIN"/>
    <property type="match status" value="1"/>
</dbReference>
<dbReference type="Proteomes" id="UP000053766">
    <property type="component" value="Unassembled WGS sequence"/>
</dbReference>
<dbReference type="GO" id="GO:0016020">
    <property type="term" value="C:membrane"/>
    <property type="evidence" value="ECO:0007669"/>
    <property type="project" value="UniProtKB-SubCell"/>
</dbReference>
<dbReference type="AlphaFoldDB" id="A0A0D8XZP7"/>
<evidence type="ECO:0000256" key="3">
    <source>
        <dbReference type="ARBA" id="ARBA00022989"/>
    </source>
</evidence>
<proteinExistence type="predicted"/>
<evidence type="ECO:0000313" key="8">
    <source>
        <dbReference type="EMBL" id="KJH49945.1"/>
    </source>
</evidence>
<feature type="region of interest" description="Disordered" evidence="5">
    <location>
        <begin position="189"/>
        <end position="223"/>
    </location>
</feature>
<evidence type="ECO:0000256" key="4">
    <source>
        <dbReference type="ARBA" id="ARBA00023136"/>
    </source>
</evidence>
<feature type="domain" description="Dendritic cell-specific transmembrane protein-like" evidence="7">
    <location>
        <begin position="2"/>
        <end position="82"/>
    </location>
</feature>
<dbReference type="InterPro" id="IPR051856">
    <property type="entry name" value="CSR-E3_Ligase_Protein"/>
</dbReference>
<comment type="subcellular location">
    <subcellularLocation>
        <location evidence="1">Membrane</location>
        <topology evidence="1">Multi-pass membrane protein</topology>
    </subcellularLocation>
</comment>
<gene>
    <name evidence="8" type="ORF">DICVIV_03892</name>
</gene>
<dbReference type="InterPro" id="IPR012858">
    <property type="entry name" value="DC_STAMP-like"/>
</dbReference>
<dbReference type="Pfam" id="PF07782">
    <property type="entry name" value="DC_STAMP"/>
    <property type="match status" value="1"/>
</dbReference>
<reference evidence="8 9" key="1">
    <citation type="submission" date="2013-11" db="EMBL/GenBank/DDBJ databases">
        <title>Draft genome of the bovine lungworm Dictyocaulus viviparus.</title>
        <authorList>
            <person name="Mitreva M."/>
        </authorList>
    </citation>
    <scope>NUCLEOTIDE SEQUENCE [LARGE SCALE GENOMIC DNA]</scope>
    <source>
        <strain evidence="8 9">HannoverDv2000</strain>
    </source>
</reference>
<feature type="compositionally biased region" description="Acidic residues" evidence="5">
    <location>
        <begin position="189"/>
        <end position="203"/>
    </location>
</feature>
<evidence type="ECO:0000256" key="2">
    <source>
        <dbReference type="ARBA" id="ARBA00022692"/>
    </source>
</evidence>
<keyword evidence="3 6" id="KW-1133">Transmembrane helix</keyword>
<feature type="transmembrane region" description="Helical" evidence="6">
    <location>
        <begin position="37"/>
        <end position="56"/>
    </location>
</feature>
<dbReference type="STRING" id="29172.A0A0D8XZP7"/>
<dbReference type="EMBL" id="KN716219">
    <property type="protein sequence ID" value="KJH49945.1"/>
    <property type="molecule type" value="Genomic_DNA"/>
</dbReference>
<organism evidence="8 9">
    <name type="scientific">Dictyocaulus viviparus</name>
    <name type="common">Bovine lungworm</name>
    <dbReference type="NCBI Taxonomy" id="29172"/>
    <lineage>
        <taxon>Eukaryota</taxon>
        <taxon>Metazoa</taxon>
        <taxon>Ecdysozoa</taxon>
        <taxon>Nematoda</taxon>
        <taxon>Chromadorea</taxon>
        <taxon>Rhabditida</taxon>
        <taxon>Rhabditina</taxon>
        <taxon>Rhabditomorpha</taxon>
        <taxon>Strongyloidea</taxon>
        <taxon>Metastrongylidae</taxon>
        <taxon>Dictyocaulus</taxon>
    </lineage>
</organism>
<evidence type="ECO:0000256" key="1">
    <source>
        <dbReference type="ARBA" id="ARBA00004141"/>
    </source>
</evidence>
<feature type="compositionally biased region" description="Basic and acidic residues" evidence="5">
    <location>
        <begin position="205"/>
        <end position="215"/>
    </location>
</feature>
<evidence type="ECO:0000259" key="7">
    <source>
        <dbReference type="Pfam" id="PF07782"/>
    </source>
</evidence>
<keyword evidence="4 6" id="KW-0472">Membrane</keyword>
<keyword evidence="2 6" id="KW-0812">Transmembrane</keyword>
<evidence type="ECO:0000256" key="6">
    <source>
        <dbReference type="SAM" id="Phobius"/>
    </source>
</evidence>
<accession>A0A0D8XZP7</accession>
<dbReference type="OrthoDB" id="5985669at2759"/>
<evidence type="ECO:0000313" key="9">
    <source>
        <dbReference type="Proteomes" id="UP000053766"/>
    </source>
</evidence>
<name>A0A0D8XZP7_DICVI</name>
<keyword evidence="9" id="KW-1185">Reference proteome</keyword>
<protein>
    <recommendedName>
        <fullName evidence="7">Dendritic cell-specific transmembrane protein-like domain-containing protein</fullName>
    </recommendedName>
</protein>
<dbReference type="PANTHER" id="PTHR21041">
    <property type="entry name" value="DENDRITIC CELL-SPECIFIC TRANSMEMBRANE PROTEIN"/>
    <property type="match status" value="1"/>
</dbReference>
<reference evidence="9" key="2">
    <citation type="journal article" date="2016" name="Sci. Rep.">
        <title>Dictyocaulus viviparus genome, variome and transcriptome elucidate lungworm biology and support future intervention.</title>
        <authorList>
            <person name="McNulty S.N."/>
            <person name="Strube C."/>
            <person name="Rosa B.A."/>
            <person name="Martin J.C."/>
            <person name="Tyagi R."/>
            <person name="Choi Y.J."/>
            <person name="Wang Q."/>
            <person name="Hallsworth Pepin K."/>
            <person name="Zhang X."/>
            <person name="Ozersky P."/>
            <person name="Wilson R.K."/>
            <person name="Sternberg P.W."/>
            <person name="Gasser R.B."/>
            <person name="Mitreva M."/>
        </authorList>
    </citation>
    <scope>NUCLEOTIDE SEQUENCE [LARGE SCALE GENOMIC DNA]</scope>
    <source>
        <strain evidence="9">HannoverDv2000</strain>
    </source>
</reference>
<sequence>MLRNIQEVFSPLTSDIRERDDRWKECFVEPNPPNEEMFWAIIFMFIAAMFLCRFQVWMWRQSLALADHFFPDRVRPRALMLYNRILQERKNILGAILQEKKKQLADDHLAGREAIVRRGLQSRGFIRVNCSICNEPDLRISDESNTRLCVACGNYYCIKCFCFRRYCKECNYDMQKIDHVELYYEDLSDDEETDDDFEQDSNQDEQSHAQNERSMKVSGMSLP</sequence>
<evidence type="ECO:0000256" key="5">
    <source>
        <dbReference type="SAM" id="MobiDB-lite"/>
    </source>
</evidence>